<evidence type="ECO:0000313" key="1">
    <source>
        <dbReference type="EMBL" id="JAN88637.1"/>
    </source>
</evidence>
<dbReference type="EMBL" id="GDIQ01006100">
    <property type="protein sequence ID" value="JAN88637.1"/>
    <property type="molecule type" value="Transcribed_RNA"/>
</dbReference>
<accession>A0A0N8EPP6</accession>
<proteinExistence type="predicted"/>
<reference evidence="1" key="1">
    <citation type="submission" date="2015-10" db="EMBL/GenBank/DDBJ databases">
        <title>EvidentialGene: Evidence-directed Construction of Complete mRNA Transcriptomes without Genomes.</title>
        <authorList>
            <person name="Gilbert D.G."/>
        </authorList>
    </citation>
    <scope>NUCLEOTIDE SEQUENCE</scope>
</reference>
<protein>
    <submittedName>
        <fullName evidence="1">Uncharacterized protein</fullName>
    </submittedName>
</protein>
<organism evidence="1">
    <name type="scientific">Daphnia magna</name>
    <dbReference type="NCBI Taxonomy" id="35525"/>
    <lineage>
        <taxon>Eukaryota</taxon>
        <taxon>Metazoa</taxon>
        <taxon>Ecdysozoa</taxon>
        <taxon>Arthropoda</taxon>
        <taxon>Crustacea</taxon>
        <taxon>Branchiopoda</taxon>
        <taxon>Diplostraca</taxon>
        <taxon>Cladocera</taxon>
        <taxon>Anomopoda</taxon>
        <taxon>Daphniidae</taxon>
        <taxon>Daphnia</taxon>
    </lineage>
</organism>
<sequence length="90" mass="10678">MREHVLLIRVWFSLFCFKVLTISLHRASCVLAAVQLWPRQNPPKKVKVSTRWLRYAFNVENVLENKNKETIYGFLKITTAMWSEKAKVVR</sequence>
<dbReference type="AlphaFoldDB" id="A0A0N8EPP6"/>
<name>A0A0N8EPP6_9CRUS</name>